<dbReference type="InterPro" id="IPR036322">
    <property type="entry name" value="WD40_repeat_dom_sf"/>
</dbReference>
<dbReference type="InParanoid" id="A0A1X7TU71"/>
<dbReference type="AlphaFoldDB" id="A0A1X7TU71"/>
<dbReference type="OrthoDB" id="338622at2759"/>
<feature type="compositionally biased region" description="Polar residues" evidence="1">
    <location>
        <begin position="8"/>
        <end position="17"/>
    </location>
</feature>
<dbReference type="STRING" id="400682.A0A1X7TU71"/>
<reference evidence="2" key="1">
    <citation type="submission" date="2017-05" db="UniProtKB">
        <authorList>
            <consortium name="EnsemblMetazoa"/>
        </authorList>
    </citation>
    <scope>IDENTIFICATION</scope>
</reference>
<organism evidence="2">
    <name type="scientific">Amphimedon queenslandica</name>
    <name type="common">Sponge</name>
    <dbReference type="NCBI Taxonomy" id="400682"/>
    <lineage>
        <taxon>Eukaryota</taxon>
        <taxon>Metazoa</taxon>
        <taxon>Porifera</taxon>
        <taxon>Demospongiae</taxon>
        <taxon>Heteroscleromorpha</taxon>
        <taxon>Haplosclerida</taxon>
        <taxon>Niphatidae</taxon>
        <taxon>Amphimedon</taxon>
    </lineage>
</organism>
<evidence type="ECO:0000313" key="2">
    <source>
        <dbReference type="EnsemblMetazoa" id="Aqu2.1.18781_001"/>
    </source>
</evidence>
<protein>
    <submittedName>
        <fullName evidence="2">Uncharacterized protein</fullName>
    </submittedName>
</protein>
<name>A0A1X7TU71_AMPQE</name>
<dbReference type="eggNOG" id="KOG4155">
    <property type="taxonomic scope" value="Eukaryota"/>
</dbReference>
<proteinExistence type="predicted"/>
<feature type="region of interest" description="Disordered" evidence="1">
    <location>
        <begin position="1"/>
        <end position="34"/>
    </location>
</feature>
<dbReference type="InterPro" id="IPR015943">
    <property type="entry name" value="WD40/YVTN_repeat-like_dom_sf"/>
</dbReference>
<sequence>MGALQELPSWSSQSHSISAKGWGETSPPSQPMKNTMPKVLAHAVHVIPRQTTEEDKGGATGTETGQICILNLYRKRINGEFVLCPRLLLLGMQSGDRDRIVSLSKNGYIALWDGNDGTCLKTVNNLGNGMHYGIKSIAHPAIKETLIGVWGQYHNIFILDPNTLEFICALKSSHNPNWISQLMEAAGVESIIVLSGTQAAPKLLLAKRKFSKAWSQYYFLRGHKRRVPSCCIL</sequence>
<accession>A0A1X7TU71</accession>
<dbReference type="Gene3D" id="2.130.10.10">
    <property type="entry name" value="YVTN repeat-like/Quinoprotein amine dehydrogenase"/>
    <property type="match status" value="1"/>
</dbReference>
<evidence type="ECO:0000256" key="1">
    <source>
        <dbReference type="SAM" id="MobiDB-lite"/>
    </source>
</evidence>
<dbReference type="SUPFAM" id="SSF50978">
    <property type="entry name" value="WD40 repeat-like"/>
    <property type="match status" value="1"/>
</dbReference>
<dbReference type="EnsemblMetazoa" id="Aqu2.1.18781_001">
    <property type="protein sequence ID" value="Aqu2.1.18781_001"/>
    <property type="gene ID" value="Aqu2.1.18781"/>
</dbReference>